<dbReference type="EMBL" id="RSCD01000011">
    <property type="protein sequence ID" value="RSH90015.1"/>
    <property type="molecule type" value="Genomic_DNA"/>
</dbReference>
<feature type="transmembrane region" description="Helical" evidence="6">
    <location>
        <begin position="240"/>
        <end position="257"/>
    </location>
</feature>
<comment type="subcellular location">
    <subcellularLocation>
        <location evidence="1">Membrane</location>
        <topology evidence="1">Multi-pass membrane protein</topology>
    </subcellularLocation>
</comment>
<dbReference type="InterPro" id="IPR020846">
    <property type="entry name" value="MFS_dom"/>
</dbReference>
<evidence type="ECO:0000256" key="6">
    <source>
        <dbReference type="SAM" id="Phobius"/>
    </source>
</evidence>
<gene>
    <name evidence="8" type="ORF">EHS25_001348</name>
</gene>
<feature type="transmembrane region" description="Helical" evidence="6">
    <location>
        <begin position="70"/>
        <end position="94"/>
    </location>
</feature>
<feature type="domain" description="Major facilitator superfamily (MFS) profile" evidence="7">
    <location>
        <begin position="71"/>
        <end position="525"/>
    </location>
</feature>
<accession>A0A427YFR5</accession>
<dbReference type="GO" id="GO:0005351">
    <property type="term" value="F:carbohydrate:proton symporter activity"/>
    <property type="evidence" value="ECO:0007669"/>
    <property type="project" value="TreeGrafter"/>
</dbReference>
<proteinExistence type="inferred from homology"/>
<dbReference type="PANTHER" id="PTHR48022">
    <property type="entry name" value="PLASTIDIC GLUCOSE TRANSPORTER 4"/>
    <property type="match status" value="1"/>
</dbReference>
<keyword evidence="9" id="KW-1185">Reference proteome</keyword>
<feature type="transmembrane region" description="Helical" evidence="6">
    <location>
        <begin position="471"/>
        <end position="491"/>
    </location>
</feature>
<dbReference type="Proteomes" id="UP000279259">
    <property type="component" value="Unassembled WGS sequence"/>
</dbReference>
<evidence type="ECO:0000256" key="4">
    <source>
        <dbReference type="ARBA" id="ARBA00022989"/>
    </source>
</evidence>
<feature type="transmembrane region" description="Helical" evidence="6">
    <location>
        <begin position="503"/>
        <end position="521"/>
    </location>
</feature>
<feature type="transmembrane region" description="Helical" evidence="6">
    <location>
        <begin position="147"/>
        <end position="166"/>
    </location>
</feature>
<evidence type="ECO:0000259" key="7">
    <source>
        <dbReference type="PROSITE" id="PS50850"/>
    </source>
</evidence>
<dbReference type="InterPro" id="IPR036259">
    <property type="entry name" value="MFS_trans_sf"/>
</dbReference>
<evidence type="ECO:0000256" key="1">
    <source>
        <dbReference type="ARBA" id="ARBA00004141"/>
    </source>
</evidence>
<sequence length="572" mass="62737">MSPTTPPEQQRVPRSSPLLTDEIEVLGNGTGPDAGDIEKPPLEDEGVVMRSPFDDMSFVRTFKVFWKAELIAFIAAFSAAADGYQILMTGSIIANKGFIAQFGTQIPKGSLILSAQVLAIWGGVQSLGQGMGMLSTHFIADRYGRRFGFLWLWLVLVGGVLCETLARDWKVWVAAKLLSGYAVGSVQFLTTSYMTELLPMRTRGSLLITYTIWYDLGQLAASIALKVLEDKAPHNYLNLIYTEWAMIGIMLVVYLYIPESPWWCANRDQHERGRAALTRLNGGIKGYDVDFHYGLIKKTVGLEREAAAQLHGPSKGFWHEVWSLRELFIGVNGFRTLVAFFPPATQQISGLAVLSNYASYFAQVAGFADPFMFTVLLSLVSIGSTIVAFFMTDFVGRRATFLFGVVGTWSCLMIVGGLGLIKAPSLADNKLTAKLFFALVWRMVSDLEGTLGRSFAAEAGSSRLRVKTAGVSSAGGVAVGVLFSSTVPYMLNTTEANWGLKTCFFFAGISLPMCIAAFFVIPDTSKRTAAELDEMFEKKVKPWRFRGYVTEAQLALEASKQRNPGDANVLEG</sequence>
<dbReference type="Gene3D" id="1.20.1250.20">
    <property type="entry name" value="MFS general substrate transporter like domains"/>
    <property type="match status" value="1"/>
</dbReference>
<evidence type="ECO:0000256" key="5">
    <source>
        <dbReference type="ARBA" id="ARBA00023136"/>
    </source>
</evidence>
<dbReference type="PANTHER" id="PTHR48022:SF56">
    <property type="entry name" value="MAJOR FACILITATOR SUPERFAMILY (MFS) PROFILE DOMAIN-CONTAINING PROTEIN-RELATED"/>
    <property type="match status" value="1"/>
</dbReference>
<dbReference type="GO" id="GO:0016020">
    <property type="term" value="C:membrane"/>
    <property type="evidence" value="ECO:0007669"/>
    <property type="project" value="UniProtKB-SubCell"/>
</dbReference>
<keyword evidence="4 6" id="KW-1133">Transmembrane helix</keyword>
<dbReference type="InterPro" id="IPR005828">
    <property type="entry name" value="MFS_sugar_transport-like"/>
</dbReference>
<feature type="transmembrane region" description="Helical" evidence="6">
    <location>
        <begin position="178"/>
        <end position="195"/>
    </location>
</feature>
<keyword evidence="5 6" id="KW-0472">Membrane</keyword>
<evidence type="ECO:0000313" key="9">
    <source>
        <dbReference type="Proteomes" id="UP000279259"/>
    </source>
</evidence>
<comment type="similarity">
    <text evidence="2">Belongs to the major facilitator superfamily. Sugar transporter (TC 2.A.1.1) family.</text>
</comment>
<organism evidence="8 9">
    <name type="scientific">Saitozyma podzolica</name>
    <dbReference type="NCBI Taxonomy" id="1890683"/>
    <lineage>
        <taxon>Eukaryota</taxon>
        <taxon>Fungi</taxon>
        <taxon>Dikarya</taxon>
        <taxon>Basidiomycota</taxon>
        <taxon>Agaricomycotina</taxon>
        <taxon>Tremellomycetes</taxon>
        <taxon>Tremellales</taxon>
        <taxon>Trimorphomycetaceae</taxon>
        <taxon>Saitozyma</taxon>
    </lineage>
</organism>
<feature type="transmembrane region" description="Helical" evidence="6">
    <location>
        <begin position="207"/>
        <end position="228"/>
    </location>
</feature>
<dbReference type="OrthoDB" id="2544694at2759"/>
<keyword evidence="3 6" id="KW-0812">Transmembrane</keyword>
<evidence type="ECO:0000256" key="2">
    <source>
        <dbReference type="ARBA" id="ARBA00010992"/>
    </source>
</evidence>
<feature type="transmembrane region" description="Helical" evidence="6">
    <location>
        <begin position="371"/>
        <end position="392"/>
    </location>
</feature>
<evidence type="ECO:0000313" key="8">
    <source>
        <dbReference type="EMBL" id="RSH90015.1"/>
    </source>
</evidence>
<dbReference type="InterPro" id="IPR050360">
    <property type="entry name" value="MFS_Sugar_Transporters"/>
</dbReference>
<feature type="transmembrane region" description="Helical" evidence="6">
    <location>
        <begin position="399"/>
        <end position="421"/>
    </location>
</feature>
<evidence type="ECO:0000256" key="3">
    <source>
        <dbReference type="ARBA" id="ARBA00022692"/>
    </source>
</evidence>
<dbReference type="PROSITE" id="PS50850">
    <property type="entry name" value="MFS"/>
    <property type="match status" value="1"/>
</dbReference>
<dbReference type="AlphaFoldDB" id="A0A427YFR5"/>
<feature type="transmembrane region" description="Helical" evidence="6">
    <location>
        <begin position="106"/>
        <end position="127"/>
    </location>
</feature>
<dbReference type="Pfam" id="PF00083">
    <property type="entry name" value="Sugar_tr"/>
    <property type="match status" value="1"/>
</dbReference>
<reference evidence="8 9" key="1">
    <citation type="submission" date="2018-11" db="EMBL/GenBank/DDBJ databases">
        <title>Genome sequence of Saitozyma podzolica DSM 27192.</title>
        <authorList>
            <person name="Aliyu H."/>
            <person name="Gorte O."/>
            <person name="Ochsenreither K."/>
        </authorList>
    </citation>
    <scope>NUCLEOTIDE SEQUENCE [LARGE SCALE GENOMIC DNA]</scope>
    <source>
        <strain evidence="8 9">DSM 27192</strain>
    </source>
</reference>
<dbReference type="SUPFAM" id="SSF103473">
    <property type="entry name" value="MFS general substrate transporter"/>
    <property type="match status" value="1"/>
</dbReference>
<protein>
    <recommendedName>
        <fullName evidence="7">Major facilitator superfamily (MFS) profile domain-containing protein</fullName>
    </recommendedName>
</protein>
<comment type="caution">
    <text evidence="8">The sequence shown here is derived from an EMBL/GenBank/DDBJ whole genome shotgun (WGS) entry which is preliminary data.</text>
</comment>
<name>A0A427YFR5_9TREE</name>